<name>A0A084SK47_9BACT</name>
<feature type="transmembrane region" description="Helical" evidence="5">
    <location>
        <begin position="138"/>
        <end position="156"/>
    </location>
</feature>
<evidence type="ECO:0000256" key="5">
    <source>
        <dbReference type="SAM" id="Phobius"/>
    </source>
</evidence>
<comment type="caution">
    <text evidence="7">The sequence shown here is derived from an EMBL/GenBank/DDBJ whole genome shotgun (WGS) entry which is preliminary data.</text>
</comment>
<dbReference type="PROSITE" id="PS01358">
    <property type="entry name" value="ZF_RANBP2_1"/>
    <property type="match status" value="1"/>
</dbReference>
<keyword evidence="3" id="KW-0862">Zinc</keyword>
<evidence type="ECO:0000256" key="3">
    <source>
        <dbReference type="ARBA" id="ARBA00022833"/>
    </source>
</evidence>
<gene>
    <name evidence="7" type="ORF">Q664_38655</name>
</gene>
<keyword evidence="5" id="KW-0472">Membrane</keyword>
<feature type="domain" description="RanBP2-type" evidence="6">
    <location>
        <begin position="72"/>
        <end position="102"/>
    </location>
</feature>
<dbReference type="AlphaFoldDB" id="A0A084SK47"/>
<sequence length="386" mass="43599">MAERTRIIEGNWNCTSCDTRNILARHRSCPNCNNPREETGQESEFDFGEVDDATGKSLREGVTDEKALSAAHAGADWFCDYCSASNRGDSPICRHCRAERSSTSRALSEEHEEPIEAPRARRPPPVAPPAARGSRRKWLYVGLGLLTVIGSCMIWGSRTHGVTGQVTTTEWTRTVHRETFQRVSREGWRSDLSSRASRMPVNGSGEVAGVENIRSCFPRQRGTRQVADGTERVCTTKTRREQCGTTEKCTRQKMGNGYMKETCRDEPKYCSKSYQDCDMRTRYRSEPVFDVSCTYDTYVWQPVDKKVESDRDCAPRWPTLAQGALDRLRREEKYAVRIGYEDGDSKEHVHEPKSEAEFLTWKKGQSVPLEVSNFGSANILAGDAVR</sequence>
<keyword evidence="5" id="KW-1133">Transmembrane helix</keyword>
<evidence type="ECO:0000259" key="6">
    <source>
        <dbReference type="PROSITE" id="PS50199"/>
    </source>
</evidence>
<accession>A0A084SK47</accession>
<evidence type="ECO:0000256" key="2">
    <source>
        <dbReference type="ARBA" id="ARBA00022771"/>
    </source>
</evidence>
<reference evidence="7 8" key="1">
    <citation type="submission" date="2014-07" db="EMBL/GenBank/DDBJ databases">
        <title>Draft Genome Sequence of Gephyronic Acid Producer, Cystobacter violaceus Strain Cb vi76.</title>
        <authorList>
            <person name="Stevens D.C."/>
            <person name="Young J."/>
            <person name="Carmichael R."/>
            <person name="Tan J."/>
            <person name="Taylor R.E."/>
        </authorList>
    </citation>
    <scope>NUCLEOTIDE SEQUENCE [LARGE SCALE GENOMIC DNA]</scope>
    <source>
        <strain evidence="7 8">Cb vi76</strain>
    </source>
</reference>
<feature type="region of interest" description="Disordered" evidence="4">
    <location>
        <begin position="103"/>
        <end position="133"/>
    </location>
</feature>
<dbReference type="PROSITE" id="PS50199">
    <property type="entry name" value="ZF_RANBP2_2"/>
    <property type="match status" value="1"/>
</dbReference>
<keyword evidence="5" id="KW-0812">Transmembrane</keyword>
<keyword evidence="2" id="KW-0863">Zinc-finger</keyword>
<organism evidence="7 8">
    <name type="scientific">Archangium violaceum Cb vi76</name>
    <dbReference type="NCBI Taxonomy" id="1406225"/>
    <lineage>
        <taxon>Bacteria</taxon>
        <taxon>Pseudomonadati</taxon>
        <taxon>Myxococcota</taxon>
        <taxon>Myxococcia</taxon>
        <taxon>Myxococcales</taxon>
        <taxon>Cystobacterineae</taxon>
        <taxon>Archangiaceae</taxon>
        <taxon>Archangium</taxon>
    </lineage>
</organism>
<evidence type="ECO:0000256" key="1">
    <source>
        <dbReference type="ARBA" id="ARBA00022723"/>
    </source>
</evidence>
<protein>
    <recommendedName>
        <fullName evidence="6">RanBP2-type domain-containing protein</fullName>
    </recommendedName>
</protein>
<evidence type="ECO:0000256" key="4">
    <source>
        <dbReference type="SAM" id="MobiDB-lite"/>
    </source>
</evidence>
<dbReference type="RefSeq" id="WP_043407294.1">
    <property type="nucleotide sequence ID" value="NZ_JPMI01000275.1"/>
</dbReference>
<evidence type="ECO:0000313" key="8">
    <source>
        <dbReference type="Proteomes" id="UP000028547"/>
    </source>
</evidence>
<dbReference type="GO" id="GO:0008270">
    <property type="term" value="F:zinc ion binding"/>
    <property type="evidence" value="ECO:0007669"/>
    <property type="project" value="UniProtKB-KW"/>
</dbReference>
<evidence type="ECO:0000313" key="7">
    <source>
        <dbReference type="EMBL" id="KFA88832.1"/>
    </source>
</evidence>
<dbReference type="InterPro" id="IPR001876">
    <property type="entry name" value="Znf_RanBP2"/>
</dbReference>
<keyword evidence="1" id="KW-0479">Metal-binding</keyword>
<proteinExistence type="predicted"/>
<dbReference type="EMBL" id="JPMI01000275">
    <property type="protein sequence ID" value="KFA88832.1"/>
    <property type="molecule type" value="Genomic_DNA"/>
</dbReference>
<dbReference type="Proteomes" id="UP000028547">
    <property type="component" value="Unassembled WGS sequence"/>
</dbReference>